<evidence type="ECO:0000313" key="4">
    <source>
        <dbReference type="EMBL" id="KAF3955981.1"/>
    </source>
</evidence>
<dbReference type="AlphaFoldDB" id="A0A8J4R408"/>
<dbReference type="GO" id="GO:0030267">
    <property type="term" value="F:glyoxylate reductase (NADPH) activity"/>
    <property type="evidence" value="ECO:0007669"/>
    <property type="project" value="TreeGrafter"/>
</dbReference>
<dbReference type="Proteomes" id="UP000737018">
    <property type="component" value="Unassembled WGS sequence"/>
</dbReference>
<gene>
    <name evidence="4" type="ORF">CMV_018857</name>
</gene>
<dbReference type="GO" id="GO:0005829">
    <property type="term" value="C:cytosol"/>
    <property type="evidence" value="ECO:0007669"/>
    <property type="project" value="TreeGrafter"/>
</dbReference>
<evidence type="ECO:0000256" key="2">
    <source>
        <dbReference type="ARBA" id="ARBA00023027"/>
    </source>
</evidence>
<dbReference type="EMBL" id="JRKL02003227">
    <property type="protein sequence ID" value="KAF3955981.1"/>
    <property type="molecule type" value="Genomic_DNA"/>
</dbReference>
<organism evidence="4 5">
    <name type="scientific">Castanea mollissima</name>
    <name type="common">Chinese chestnut</name>
    <dbReference type="NCBI Taxonomy" id="60419"/>
    <lineage>
        <taxon>Eukaryota</taxon>
        <taxon>Viridiplantae</taxon>
        <taxon>Streptophyta</taxon>
        <taxon>Embryophyta</taxon>
        <taxon>Tracheophyta</taxon>
        <taxon>Spermatophyta</taxon>
        <taxon>Magnoliopsida</taxon>
        <taxon>eudicotyledons</taxon>
        <taxon>Gunneridae</taxon>
        <taxon>Pentapetalae</taxon>
        <taxon>rosids</taxon>
        <taxon>fabids</taxon>
        <taxon>Fagales</taxon>
        <taxon>Fagaceae</taxon>
        <taxon>Castanea</taxon>
    </lineage>
</organism>
<comment type="caution">
    <text evidence="4">The sequence shown here is derived from an EMBL/GenBank/DDBJ whole genome shotgun (WGS) entry which is preliminary data.</text>
</comment>
<dbReference type="SUPFAM" id="SSF51735">
    <property type="entry name" value="NAD(P)-binding Rossmann-fold domains"/>
    <property type="match status" value="1"/>
</dbReference>
<sequence length="78" mass="8287">MKPTTLLSVNCEVIDALGGPNGIIINVGQGPLIDVIQLVFALFEGWLGGAGLDVFENEPEVPEQLFGLENVVLLPRGE</sequence>
<dbReference type="Gene3D" id="3.40.50.720">
    <property type="entry name" value="NAD(P)-binding Rossmann-like Domain"/>
    <property type="match status" value="1"/>
</dbReference>
<dbReference type="OrthoDB" id="298012at2759"/>
<dbReference type="GO" id="GO:0016618">
    <property type="term" value="F:hydroxypyruvate reductase [NAD(P)H] activity"/>
    <property type="evidence" value="ECO:0007669"/>
    <property type="project" value="TreeGrafter"/>
</dbReference>
<keyword evidence="5" id="KW-1185">Reference proteome</keyword>
<dbReference type="InterPro" id="IPR036291">
    <property type="entry name" value="NAD(P)-bd_dom_sf"/>
</dbReference>
<keyword evidence="1" id="KW-0560">Oxidoreductase</keyword>
<accession>A0A8J4R408</accession>
<dbReference type="Pfam" id="PF02826">
    <property type="entry name" value="2-Hacid_dh_C"/>
    <property type="match status" value="1"/>
</dbReference>
<feature type="domain" description="D-isomer specific 2-hydroxyacid dehydrogenase NAD-binding" evidence="3">
    <location>
        <begin position="19"/>
        <end position="75"/>
    </location>
</feature>
<dbReference type="PANTHER" id="PTHR10996">
    <property type="entry name" value="2-HYDROXYACID DEHYDROGENASE-RELATED"/>
    <property type="match status" value="1"/>
</dbReference>
<evidence type="ECO:0000259" key="3">
    <source>
        <dbReference type="Pfam" id="PF02826"/>
    </source>
</evidence>
<evidence type="ECO:0000256" key="1">
    <source>
        <dbReference type="ARBA" id="ARBA00023002"/>
    </source>
</evidence>
<reference evidence="4" key="1">
    <citation type="submission" date="2020-03" db="EMBL/GenBank/DDBJ databases">
        <title>Castanea mollissima Vanexum genome sequencing.</title>
        <authorList>
            <person name="Staton M."/>
        </authorList>
    </citation>
    <scope>NUCLEOTIDE SEQUENCE</scope>
    <source>
        <tissue evidence="4">Leaf</tissue>
    </source>
</reference>
<dbReference type="InterPro" id="IPR006140">
    <property type="entry name" value="D-isomer_DH_NAD-bd"/>
</dbReference>
<evidence type="ECO:0000313" key="5">
    <source>
        <dbReference type="Proteomes" id="UP000737018"/>
    </source>
</evidence>
<dbReference type="PANTHER" id="PTHR10996:SF178">
    <property type="entry name" value="2-HYDROXYACID DEHYDROGENASE YGL185C-RELATED"/>
    <property type="match status" value="1"/>
</dbReference>
<dbReference type="GO" id="GO:0051287">
    <property type="term" value="F:NAD binding"/>
    <property type="evidence" value="ECO:0007669"/>
    <property type="project" value="InterPro"/>
</dbReference>
<name>A0A8J4R408_9ROSI</name>
<proteinExistence type="predicted"/>
<keyword evidence="2" id="KW-0520">NAD</keyword>
<dbReference type="InterPro" id="IPR050223">
    <property type="entry name" value="D-isomer_2-hydroxyacid_DH"/>
</dbReference>
<protein>
    <recommendedName>
        <fullName evidence="3">D-isomer specific 2-hydroxyacid dehydrogenase NAD-binding domain-containing protein</fullName>
    </recommendedName>
</protein>